<protein>
    <submittedName>
        <fullName evidence="8">TolC family protein</fullName>
    </submittedName>
</protein>
<accession>A0ABP8NEC8</accession>
<dbReference type="PANTHER" id="PTHR30026:SF20">
    <property type="entry name" value="OUTER MEMBRANE PROTEIN TOLC"/>
    <property type="match status" value="1"/>
</dbReference>
<evidence type="ECO:0000256" key="7">
    <source>
        <dbReference type="ARBA" id="ARBA00023237"/>
    </source>
</evidence>
<evidence type="ECO:0000256" key="1">
    <source>
        <dbReference type="ARBA" id="ARBA00004442"/>
    </source>
</evidence>
<dbReference type="Gene3D" id="1.20.1600.10">
    <property type="entry name" value="Outer membrane efflux proteins (OEP)"/>
    <property type="match status" value="1"/>
</dbReference>
<keyword evidence="4" id="KW-1134">Transmembrane beta strand</keyword>
<evidence type="ECO:0000256" key="2">
    <source>
        <dbReference type="ARBA" id="ARBA00007613"/>
    </source>
</evidence>
<reference evidence="9" key="1">
    <citation type="journal article" date="2019" name="Int. J. Syst. Evol. Microbiol.">
        <title>The Global Catalogue of Microorganisms (GCM) 10K type strain sequencing project: providing services to taxonomists for standard genome sequencing and annotation.</title>
        <authorList>
            <consortium name="The Broad Institute Genomics Platform"/>
            <consortium name="The Broad Institute Genome Sequencing Center for Infectious Disease"/>
            <person name="Wu L."/>
            <person name="Ma J."/>
        </authorList>
    </citation>
    <scope>NUCLEOTIDE SEQUENCE [LARGE SCALE GENOMIC DNA]</scope>
    <source>
        <strain evidence="9">JCM 32105</strain>
    </source>
</reference>
<dbReference type="InterPro" id="IPR003423">
    <property type="entry name" value="OMP_efflux"/>
</dbReference>
<evidence type="ECO:0000256" key="4">
    <source>
        <dbReference type="ARBA" id="ARBA00022452"/>
    </source>
</evidence>
<sequence>MRLSLQECIDYAIKNSYTMKNAHIDVLIQEQQVKQTTAAALPHVNGKIEVNNFIIPQYSYIGAGSFSIPGIPPPPKDSLMRAQFTIPYTANLSASASQILFDGSVLVALQARRTVMEMAKATERLTEEEIRYNVLKSYNSLVIAYKQFDIIKGSLTLLRSMEHDLDLMRQAGFAEKIDIDRTTVQVNNLATDSLRVANNLVVAEQVLKYTLGMNINTPIVLTDTAIGKFQNDALKLVAAEEDITRVPQYNVLMSGLKLNEYNLKRYKLSAIPTLAAVYMLGVNSGAYYGKDLFDGDRYRDNNYSMVGLSLNIPIFNGLSRQHQVTEARLNIEKTRNNIDNFKLAVSFQAATARTSLKNALLQVQSQKRNLDLSGNVLDLAQRKYKEGVGSNLEVTNAQTELMRAQSNYFSALMEVVTAEADLKKALGTLK</sequence>
<evidence type="ECO:0000256" key="5">
    <source>
        <dbReference type="ARBA" id="ARBA00022692"/>
    </source>
</evidence>
<dbReference type="Pfam" id="PF02321">
    <property type="entry name" value="OEP"/>
    <property type="match status" value="1"/>
</dbReference>
<keyword evidence="9" id="KW-1185">Reference proteome</keyword>
<evidence type="ECO:0000313" key="9">
    <source>
        <dbReference type="Proteomes" id="UP001500067"/>
    </source>
</evidence>
<keyword evidence="6" id="KW-0472">Membrane</keyword>
<comment type="subcellular location">
    <subcellularLocation>
        <location evidence="1">Cell outer membrane</location>
    </subcellularLocation>
</comment>
<dbReference type="Proteomes" id="UP001500067">
    <property type="component" value="Unassembled WGS sequence"/>
</dbReference>
<dbReference type="SUPFAM" id="SSF56954">
    <property type="entry name" value="Outer membrane efflux proteins (OEP)"/>
    <property type="match status" value="1"/>
</dbReference>
<gene>
    <name evidence="8" type="ORF">GCM10023093_18940</name>
</gene>
<keyword evidence="7" id="KW-0998">Cell outer membrane</keyword>
<keyword evidence="3" id="KW-0813">Transport</keyword>
<evidence type="ECO:0000313" key="8">
    <source>
        <dbReference type="EMBL" id="GAA4465917.1"/>
    </source>
</evidence>
<comment type="similarity">
    <text evidence="2">Belongs to the outer membrane factor (OMF) (TC 1.B.17) family.</text>
</comment>
<evidence type="ECO:0000256" key="3">
    <source>
        <dbReference type="ARBA" id="ARBA00022448"/>
    </source>
</evidence>
<organism evidence="8 9">
    <name type="scientific">Nemorincola caseinilytica</name>
    <dbReference type="NCBI Taxonomy" id="2054315"/>
    <lineage>
        <taxon>Bacteria</taxon>
        <taxon>Pseudomonadati</taxon>
        <taxon>Bacteroidota</taxon>
        <taxon>Chitinophagia</taxon>
        <taxon>Chitinophagales</taxon>
        <taxon>Chitinophagaceae</taxon>
        <taxon>Nemorincola</taxon>
    </lineage>
</organism>
<proteinExistence type="inferred from homology"/>
<dbReference type="EMBL" id="BAABFA010000011">
    <property type="protein sequence ID" value="GAA4465917.1"/>
    <property type="molecule type" value="Genomic_DNA"/>
</dbReference>
<comment type="caution">
    <text evidence="8">The sequence shown here is derived from an EMBL/GenBank/DDBJ whole genome shotgun (WGS) entry which is preliminary data.</text>
</comment>
<dbReference type="PANTHER" id="PTHR30026">
    <property type="entry name" value="OUTER MEMBRANE PROTEIN TOLC"/>
    <property type="match status" value="1"/>
</dbReference>
<keyword evidence="5" id="KW-0812">Transmembrane</keyword>
<evidence type="ECO:0000256" key="6">
    <source>
        <dbReference type="ARBA" id="ARBA00023136"/>
    </source>
</evidence>
<name>A0ABP8NEC8_9BACT</name>
<dbReference type="InterPro" id="IPR051906">
    <property type="entry name" value="TolC-like"/>
</dbReference>